<dbReference type="Gene3D" id="3.40.1000.10">
    <property type="entry name" value="Mog1/PsbP, alpha/beta/alpha sandwich"/>
    <property type="match status" value="1"/>
</dbReference>
<dbReference type="RefSeq" id="WP_144732355.1">
    <property type="nucleotide sequence ID" value="NZ_ML675586.1"/>
</dbReference>
<name>A0A557STT4_9ARCH</name>
<dbReference type="Pfam" id="PF18933">
    <property type="entry name" value="PsbP_2"/>
    <property type="match status" value="1"/>
</dbReference>
<evidence type="ECO:0008006" key="3">
    <source>
        <dbReference type="Google" id="ProtNLM"/>
    </source>
</evidence>
<sequence length="190" mass="21259">MKITTKKRTSVLYVLSIALSFGLMGSIPVSMAQIDDGENGMNESLIYDNPNLGFTLEYPSDWIKEESLSFISPRLSVSDEAPESISVTTEVLLSNLTLEEYSNSSLSMLESQFPNFTLIESTNSTLSGYPAHQIVYTYTFEGVDLKNLQIWTIADNVVYVLTYGGTTKEFDDSLHVIQNMIDSFEMTEIQ</sequence>
<dbReference type="AlphaFoldDB" id="A0A557STT4"/>
<dbReference type="InterPro" id="IPR016123">
    <property type="entry name" value="Mog1/PsbP_a/b/a-sand"/>
</dbReference>
<evidence type="ECO:0000313" key="2">
    <source>
        <dbReference type="Proteomes" id="UP000315289"/>
    </source>
</evidence>
<gene>
    <name evidence="1" type="ORF">NARC_100074</name>
</gene>
<dbReference type="OrthoDB" id="379890at2157"/>
<proteinExistence type="predicted"/>
<evidence type="ECO:0000313" key="1">
    <source>
        <dbReference type="EMBL" id="TVP40012.1"/>
    </source>
</evidence>
<comment type="caution">
    <text evidence="1">The sequence shown here is derived from an EMBL/GenBank/DDBJ whole genome shotgun (WGS) entry which is preliminary data.</text>
</comment>
<dbReference type="Proteomes" id="UP000315289">
    <property type="component" value="Unassembled WGS sequence"/>
</dbReference>
<dbReference type="EMBL" id="VOAH01000010">
    <property type="protein sequence ID" value="TVP40012.1"/>
    <property type="molecule type" value="Genomic_DNA"/>
</dbReference>
<reference evidence="1 2" key="1">
    <citation type="journal article" date="2019" name="Front. Microbiol.">
        <title>Ammonia Oxidation by the Arctic Terrestrial Thaumarchaeote Candidatus Nitrosocosmicus arcticus Is Stimulated by Increasing Temperatures.</title>
        <authorList>
            <person name="Alves R.J.E."/>
            <person name="Kerou M."/>
            <person name="Zappe A."/>
            <person name="Bittner R."/>
            <person name="Abby S.S."/>
            <person name="Schmidt H.A."/>
            <person name="Pfeifer K."/>
            <person name="Schleper C."/>
        </authorList>
    </citation>
    <scope>NUCLEOTIDE SEQUENCE [LARGE SCALE GENOMIC DNA]</scope>
    <source>
        <strain evidence="1 2">Kfb</strain>
    </source>
</reference>
<keyword evidence="2" id="KW-1185">Reference proteome</keyword>
<dbReference type="SUPFAM" id="SSF55724">
    <property type="entry name" value="Mog1p/PsbP-like"/>
    <property type="match status" value="1"/>
</dbReference>
<protein>
    <recommendedName>
        <fullName evidence="3">PsbP C-terminal domain-containing protein</fullName>
    </recommendedName>
</protein>
<organism evidence="1 2">
    <name type="scientific">Candidatus Nitrosocosmicus arcticus</name>
    <dbReference type="NCBI Taxonomy" id="2035267"/>
    <lineage>
        <taxon>Archaea</taxon>
        <taxon>Nitrososphaerota</taxon>
        <taxon>Nitrososphaeria</taxon>
        <taxon>Nitrososphaerales</taxon>
        <taxon>Nitrososphaeraceae</taxon>
        <taxon>Candidatus Nitrosocosmicus</taxon>
    </lineage>
</organism>
<accession>A0A557STT4</accession>